<comment type="caution">
    <text evidence="1">The sequence shown here is derived from an EMBL/GenBank/DDBJ whole genome shotgun (WGS) entry which is preliminary data.</text>
</comment>
<sequence length="64" mass="7342">MTPRRRKVHVASERLALLVGVPFLIWASFQTPVAAARIGLRIFAATSLLVDGWLLSRWRKRNDR</sequence>
<reference evidence="1" key="1">
    <citation type="journal article" date="2015" name="Nature">
        <title>Complex archaea that bridge the gap between prokaryotes and eukaryotes.</title>
        <authorList>
            <person name="Spang A."/>
            <person name="Saw J.H."/>
            <person name="Jorgensen S.L."/>
            <person name="Zaremba-Niedzwiedzka K."/>
            <person name="Martijn J."/>
            <person name="Lind A.E."/>
            <person name="van Eijk R."/>
            <person name="Schleper C."/>
            <person name="Guy L."/>
            <person name="Ettema T.J."/>
        </authorList>
    </citation>
    <scope>NUCLEOTIDE SEQUENCE</scope>
</reference>
<evidence type="ECO:0000313" key="1">
    <source>
        <dbReference type="EMBL" id="KKN38315.1"/>
    </source>
</evidence>
<proteinExistence type="predicted"/>
<dbReference type="AlphaFoldDB" id="A0A0F9Q310"/>
<protein>
    <submittedName>
        <fullName evidence="1">Uncharacterized protein</fullName>
    </submittedName>
</protein>
<organism evidence="1">
    <name type="scientific">marine sediment metagenome</name>
    <dbReference type="NCBI Taxonomy" id="412755"/>
    <lineage>
        <taxon>unclassified sequences</taxon>
        <taxon>metagenomes</taxon>
        <taxon>ecological metagenomes</taxon>
    </lineage>
</organism>
<dbReference type="EMBL" id="LAZR01001838">
    <property type="protein sequence ID" value="KKN38315.1"/>
    <property type="molecule type" value="Genomic_DNA"/>
</dbReference>
<gene>
    <name evidence="1" type="ORF">LCGC14_0754600</name>
</gene>
<accession>A0A0F9Q310</accession>
<name>A0A0F9Q310_9ZZZZ</name>